<evidence type="ECO:0000313" key="1">
    <source>
        <dbReference type="EMBL" id="SDL16332.1"/>
    </source>
</evidence>
<dbReference type="RefSeq" id="WP_090720341.1">
    <property type="nucleotide sequence ID" value="NZ_FNDX01000084.1"/>
</dbReference>
<dbReference type="AlphaFoldDB" id="A0A1G9HU19"/>
<name>A0A1G9HU19_9BACL</name>
<sequence length="535" mass="61598">MGKKQGAKYKLHQESLGTQEDLHLFLNKIGDNPASLPIVHLSRRKALLELLTVHSELSFIHLKGGYRRIPDLNPELDERQSERLIQESLKWAIKWVFDFCNDKGESKSIKPSRKEVIEMLIFAYKYDFFRDVLFSASKGGYSIKLTNNRLEFIPENINHAFLAYNSWRQAYRERIQINNIQSTGIAAIKEVQSSEFTMPNTWDLGKYTLNEYKQFSVSLDELLSKWIKNHGTKNPKIVIGKYNSSKLVKIHHKNWWFQQISNISGLSQNTVKDIISDLTYSNIKDTDPAYQYFVPLNENELALSACFAGVFIRPERNLVALIPKMPENTFHQLTNDCEGQQISLIKQSLKDEEILIAEKKTKAQEVRPGMDILFLDVNTKELLVVELKWTASPSNTGEMYNVDNQVKKGLEQLQKAHEYVARHIDTILFEYFGASYKGVQPRDQEYCVAINESIGTGEHCDAFAHVVTLDHLIELLNKGVGYTINTLRNTTHRIPNEFYSEVPMNFELLGYDIHCSGTQLKGTWLDKSLPKLSRR</sequence>
<dbReference type="EMBL" id="FNDX01000084">
    <property type="protein sequence ID" value="SDL16332.1"/>
    <property type="molecule type" value="Genomic_DNA"/>
</dbReference>
<organism evidence="1 2">
    <name type="scientific">Paenibacillus typhae</name>
    <dbReference type="NCBI Taxonomy" id="1174501"/>
    <lineage>
        <taxon>Bacteria</taxon>
        <taxon>Bacillati</taxon>
        <taxon>Bacillota</taxon>
        <taxon>Bacilli</taxon>
        <taxon>Bacillales</taxon>
        <taxon>Paenibacillaceae</taxon>
        <taxon>Paenibacillus</taxon>
    </lineage>
</organism>
<gene>
    <name evidence="1" type="ORF">SAMN05216192_1842</name>
</gene>
<protein>
    <submittedName>
        <fullName evidence="1">Uncharacterized protein</fullName>
    </submittedName>
</protein>
<keyword evidence="2" id="KW-1185">Reference proteome</keyword>
<proteinExistence type="predicted"/>
<accession>A0A1G9HU19</accession>
<evidence type="ECO:0000313" key="2">
    <source>
        <dbReference type="Proteomes" id="UP000199050"/>
    </source>
</evidence>
<dbReference type="Proteomes" id="UP000199050">
    <property type="component" value="Unassembled WGS sequence"/>
</dbReference>
<dbReference type="OrthoDB" id="2986394at2"/>
<reference evidence="2" key="1">
    <citation type="submission" date="2016-10" db="EMBL/GenBank/DDBJ databases">
        <authorList>
            <person name="Varghese N."/>
            <person name="Submissions S."/>
        </authorList>
    </citation>
    <scope>NUCLEOTIDE SEQUENCE [LARGE SCALE GENOMIC DNA]</scope>
    <source>
        <strain evidence="2">CGMCC 1.11012</strain>
    </source>
</reference>